<organism evidence="1 2">
    <name type="scientific">Cytospora schulzeri</name>
    <dbReference type="NCBI Taxonomy" id="448051"/>
    <lineage>
        <taxon>Eukaryota</taxon>
        <taxon>Fungi</taxon>
        <taxon>Dikarya</taxon>
        <taxon>Ascomycota</taxon>
        <taxon>Pezizomycotina</taxon>
        <taxon>Sordariomycetes</taxon>
        <taxon>Sordariomycetidae</taxon>
        <taxon>Diaporthales</taxon>
        <taxon>Cytosporaceae</taxon>
        <taxon>Cytospora</taxon>
    </lineage>
</organism>
<dbReference type="EMBL" id="LKEA01000038">
    <property type="protein sequence ID" value="ROV94955.1"/>
    <property type="molecule type" value="Genomic_DNA"/>
</dbReference>
<dbReference type="AlphaFoldDB" id="A0A423VVF0"/>
<proteinExistence type="predicted"/>
<reference evidence="1 2" key="1">
    <citation type="submission" date="2015-09" db="EMBL/GenBank/DDBJ databases">
        <title>Host preference determinants of Valsa canker pathogens revealed by comparative genomics.</title>
        <authorList>
            <person name="Yin Z."/>
            <person name="Huang L."/>
        </authorList>
    </citation>
    <scope>NUCLEOTIDE SEQUENCE [LARGE SCALE GENOMIC DNA]</scope>
    <source>
        <strain evidence="1 2">03-1</strain>
    </source>
</reference>
<protein>
    <submittedName>
        <fullName evidence="1">Uncharacterized protein</fullName>
    </submittedName>
</protein>
<sequence length="918" mass="101519">MSSVGRIQAVLAAATNEVTVAAANLNFDFTLIKCEAPKEFQPLGNVLSQRRKDDAEYGSTHVLARRLGALFEGFLPATPNLLQAYGSRVSEIAQASRRTSSLEPENSMFSAHVGIDGTSIWAAATSSSTALHVQLLACMLARVWPASEATSIWVELVKERRQEIGKRWNQNEALPYASLAAASQSQISRVGLAEWDASARSWLRTADRVMVKCQDQLMILIANVNVPINQDMGVYLSVITAWSSALESIERLMSGMPQASNHGPCLLALSSWHLYPDIICMGQNSVSHKFEDPLVRPGGTLTLGLAPPGGSALRGVFWSLSLAHLNFYGRRPVKREAELNLKSQKLTFQQFTIAVFGAFLARWNVFGPDAEAAARFFTTLRSAIQMRASGELSSDDLGESPSTVTNHSLRGIEVLATAASAALDAWKFDDDIILKLIALGGKKAPKFIPNSSYQGFKGLCKPGVLLPLVKGPDERITLLRRVLLNSITTAPNQETYLIRFFHTRLSQVTWEDGRSAGIATGDGRRDAIPNDGVSNYPHVRWAPDWYLQGIARIPGLHHDVVHEMSCNDAILVGSRKHEFVLEKRDDGGNTYLQTYRYIYGDPGSAAIYTSTAEASERTLRPLTVEDLVWCLELDLVDIKIMLTYLETSRNLFDGQHTLRPLSIAHQIYRALPSATVSTRALNRPLSSARWASLHYEHRAAKVPAGSQEAPKISQSMAFSCVAWLEAGADIDPDDLRRVFALAYEDSIYVSMQLTCDPWESPNAYELKRLTGNVGKPGLTLLIPPTDPLVPMKEECSWRLLSVSVFNGLAEDCFSKTSMHLSFTEYYVPLAQTDAEQSQDQQVYYLESVVSIYHAGEWIGDVDIQQCLRGTLLVRSPETRCNKEHSTNKLKTMRSIECWEDIIDPPAGNSVVRAHGNWF</sequence>
<dbReference type="Proteomes" id="UP000283895">
    <property type="component" value="Unassembled WGS sequence"/>
</dbReference>
<name>A0A423VVF0_9PEZI</name>
<comment type="caution">
    <text evidence="1">The sequence shown here is derived from an EMBL/GenBank/DDBJ whole genome shotgun (WGS) entry which is preliminary data.</text>
</comment>
<dbReference type="OrthoDB" id="5354164at2759"/>
<evidence type="ECO:0000313" key="2">
    <source>
        <dbReference type="Proteomes" id="UP000283895"/>
    </source>
</evidence>
<keyword evidence="2" id="KW-1185">Reference proteome</keyword>
<accession>A0A423VVF0</accession>
<gene>
    <name evidence="1" type="ORF">VMCG_08302</name>
</gene>
<evidence type="ECO:0000313" key="1">
    <source>
        <dbReference type="EMBL" id="ROV94955.1"/>
    </source>
</evidence>